<feature type="transmembrane region" description="Helical" evidence="1">
    <location>
        <begin position="12"/>
        <end position="33"/>
    </location>
</feature>
<reference evidence="2" key="1">
    <citation type="journal article" date="2015" name="Nature">
        <title>Complex archaea that bridge the gap between prokaryotes and eukaryotes.</title>
        <authorList>
            <person name="Spang A."/>
            <person name="Saw J.H."/>
            <person name="Jorgensen S.L."/>
            <person name="Zaremba-Niedzwiedzka K."/>
            <person name="Martijn J."/>
            <person name="Lind A.E."/>
            <person name="van Eijk R."/>
            <person name="Schleper C."/>
            <person name="Guy L."/>
            <person name="Ettema T.J."/>
        </authorList>
    </citation>
    <scope>NUCLEOTIDE SEQUENCE</scope>
</reference>
<dbReference type="AlphaFoldDB" id="A0A0F8XU39"/>
<dbReference type="EMBL" id="LAZR01070084">
    <property type="protein sequence ID" value="KKK45499.1"/>
    <property type="molecule type" value="Genomic_DNA"/>
</dbReference>
<name>A0A0F8XU39_9ZZZZ</name>
<protein>
    <submittedName>
        <fullName evidence="2">Uncharacterized protein</fullName>
    </submittedName>
</protein>
<feature type="non-terminal residue" evidence="2">
    <location>
        <position position="37"/>
    </location>
</feature>
<evidence type="ECO:0000313" key="2">
    <source>
        <dbReference type="EMBL" id="KKK45499.1"/>
    </source>
</evidence>
<evidence type="ECO:0000256" key="1">
    <source>
        <dbReference type="SAM" id="Phobius"/>
    </source>
</evidence>
<accession>A0A0F8XU39</accession>
<keyword evidence="1" id="KW-0812">Transmembrane</keyword>
<sequence length="37" mass="4033">MSKFIGLLLKSVVGRWVTGGLVILLLGSAGLMWHNHK</sequence>
<organism evidence="2">
    <name type="scientific">marine sediment metagenome</name>
    <dbReference type="NCBI Taxonomy" id="412755"/>
    <lineage>
        <taxon>unclassified sequences</taxon>
        <taxon>metagenomes</taxon>
        <taxon>ecological metagenomes</taxon>
    </lineage>
</organism>
<proteinExistence type="predicted"/>
<keyword evidence="1" id="KW-0472">Membrane</keyword>
<keyword evidence="1" id="KW-1133">Transmembrane helix</keyword>
<gene>
    <name evidence="2" type="ORF">LCGC14_3165400</name>
</gene>
<comment type="caution">
    <text evidence="2">The sequence shown here is derived from an EMBL/GenBank/DDBJ whole genome shotgun (WGS) entry which is preliminary data.</text>
</comment>